<accession>A0A2P8A0L9</accession>
<protein>
    <recommendedName>
        <fullName evidence="6">Aminotransferase class I/classII large domain-containing protein</fullName>
    </recommendedName>
</protein>
<dbReference type="SUPFAM" id="SSF53383">
    <property type="entry name" value="PLP-dependent transferases"/>
    <property type="match status" value="1"/>
</dbReference>
<evidence type="ECO:0000313" key="8">
    <source>
        <dbReference type="Proteomes" id="UP000243723"/>
    </source>
</evidence>
<evidence type="ECO:0000256" key="3">
    <source>
        <dbReference type="ARBA" id="ARBA00022679"/>
    </source>
</evidence>
<name>A0A2P8A0L9_9PEZI</name>
<feature type="domain" description="Aminotransferase class I/classII large" evidence="6">
    <location>
        <begin position="37"/>
        <end position="407"/>
    </location>
</feature>
<evidence type="ECO:0000313" key="7">
    <source>
        <dbReference type="EMBL" id="PSK54001.1"/>
    </source>
</evidence>
<evidence type="ECO:0000256" key="5">
    <source>
        <dbReference type="SAM" id="MobiDB-lite"/>
    </source>
</evidence>
<dbReference type="Proteomes" id="UP000243723">
    <property type="component" value="Unassembled WGS sequence"/>
</dbReference>
<dbReference type="PANTHER" id="PTHR13693">
    <property type="entry name" value="CLASS II AMINOTRANSFERASE/8-AMINO-7-OXONONANOATE SYNTHASE"/>
    <property type="match status" value="1"/>
</dbReference>
<keyword evidence="3" id="KW-0808">Transferase</keyword>
<dbReference type="GO" id="GO:0030170">
    <property type="term" value="F:pyridoxal phosphate binding"/>
    <property type="evidence" value="ECO:0007669"/>
    <property type="project" value="InterPro"/>
</dbReference>
<reference evidence="7 8" key="1">
    <citation type="submission" date="2017-05" db="EMBL/GenBank/DDBJ databases">
        <title>Draft genome sequence of Elsinoe australis.</title>
        <authorList>
            <person name="Cheng Q."/>
        </authorList>
    </citation>
    <scope>NUCLEOTIDE SEQUENCE [LARGE SCALE GENOMIC DNA]</scope>
    <source>
        <strain evidence="7 8">NL1</strain>
    </source>
</reference>
<dbReference type="GO" id="GO:0009102">
    <property type="term" value="P:biotin biosynthetic process"/>
    <property type="evidence" value="ECO:0007669"/>
    <property type="project" value="TreeGrafter"/>
</dbReference>
<gene>
    <name evidence="7" type="ORF">B9Z65_7807</name>
</gene>
<evidence type="ECO:0000256" key="4">
    <source>
        <dbReference type="ARBA" id="ARBA00022898"/>
    </source>
</evidence>
<dbReference type="EMBL" id="NHZQ01000087">
    <property type="protein sequence ID" value="PSK54001.1"/>
    <property type="molecule type" value="Genomic_DNA"/>
</dbReference>
<dbReference type="InterPro" id="IPR015422">
    <property type="entry name" value="PyrdxlP-dep_Trfase_small"/>
</dbReference>
<dbReference type="GO" id="GO:0016740">
    <property type="term" value="F:transferase activity"/>
    <property type="evidence" value="ECO:0007669"/>
    <property type="project" value="UniProtKB-KW"/>
</dbReference>
<dbReference type="InterPro" id="IPR004839">
    <property type="entry name" value="Aminotransferase_I/II_large"/>
</dbReference>
<sequence length="446" mass="48286">MVKKPPPPSALDRAITTALDRRHQNSTLRRLSLPAADAVDFSSNDFLSLSHSPLLKERFLSELSSQPSTPLGSGGSRLLDGNTSYALSLESQIATFHNAPCALLTNSGFDANSAIFSTLLQPQDILLYDSLIHASVHDGMRASRVPSTQRFSFSHNSLQSFYATLTTILATFPGIKNGSSSIFLALEAIYSMDGDLAPLTPILSTIDAIVPPSIRHNIHIVLDEAHSTGVLGPSGRGLASALSLENRISIRLHTFGKSLSSNGAAILCSENIKAYLLNYARPLIYTTFLSFPSLALIRAAYSLMVEGHTAPLVAQLRRNMATLQQGLVRLHDALPCEASDVLRVTMGEPQSPIFSVQTCDPRGLAKWCQERGYVVRPIVPPTVPKGSERVRVCLHAGNGEGEIEGLVRCVGEWCGKVIEERTKREGRGRSSSGDPEERHDGDRAKL</sequence>
<proteinExistence type="inferred from homology"/>
<comment type="similarity">
    <text evidence="2">Belongs to the class-II pyridoxal-phosphate-dependent aminotransferase family. BioF subfamily.</text>
</comment>
<dbReference type="InterPro" id="IPR050087">
    <property type="entry name" value="AON_synthase_class-II"/>
</dbReference>
<feature type="region of interest" description="Disordered" evidence="5">
    <location>
        <begin position="421"/>
        <end position="446"/>
    </location>
</feature>
<dbReference type="OrthoDB" id="2382073at2759"/>
<dbReference type="Gene3D" id="3.90.1150.10">
    <property type="entry name" value="Aspartate Aminotransferase, domain 1"/>
    <property type="match status" value="1"/>
</dbReference>
<keyword evidence="4" id="KW-0663">Pyridoxal phosphate</keyword>
<comment type="cofactor">
    <cofactor evidence="1">
        <name>pyridoxal 5'-phosphate</name>
        <dbReference type="ChEBI" id="CHEBI:597326"/>
    </cofactor>
</comment>
<dbReference type="AlphaFoldDB" id="A0A2P8A0L9"/>
<dbReference type="Gene3D" id="3.40.640.10">
    <property type="entry name" value="Type I PLP-dependent aspartate aminotransferase-like (Major domain)"/>
    <property type="match status" value="1"/>
</dbReference>
<evidence type="ECO:0000256" key="1">
    <source>
        <dbReference type="ARBA" id="ARBA00001933"/>
    </source>
</evidence>
<organism evidence="7 8">
    <name type="scientific">Elsinoe australis</name>
    <dbReference type="NCBI Taxonomy" id="40998"/>
    <lineage>
        <taxon>Eukaryota</taxon>
        <taxon>Fungi</taxon>
        <taxon>Dikarya</taxon>
        <taxon>Ascomycota</taxon>
        <taxon>Pezizomycotina</taxon>
        <taxon>Dothideomycetes</taxon>
        <taxon>Dothideomycetidae</taxon>
        <taxon>Myriangiales</taxon>
        <taxon>Elsinoaceae</taxon>
        <taxon>Elsinoe</taxon>
    </lineage>
</organism>
<dbReference type="InterPro" id="IPR015421">
    <property type="entry name" value="PyrdxlP-dep_Trfase_major"/>
</dbReference>
<dbReference type="InterPro" id="IPR015424">
    <property type="entry name" value="PyrdxlP-dep_Trfase"/>
</dbReference>
<dbReference type="STRING" id="40998.A0A2P8A0L9"/>
<evidence type="ECO:0000256" key="2">
    <source>
        <dbReference type="ARBA" id="ARBA00010008"/>
    </source>
</evidence>
<comment type="caution">
    <text evidence="7">The sequence shown here is derived from an EMBL/GenBank/DDBJ whole genome shotgun (WGS) entry which is preliminary data.</text>
</comment>
<keyword evidence="8" id="KW-1185">Reference proteome</keyword>
<evidence type="ECO:0000259" key="6">
    <source>
        <dbReference type="Pfam" id="PF00155"/>
    </source>
</evidence>
<dbReference type="PANTHER" id="PTHR13693:SF77">
    <property type="entry name" value="8-AMINO-7-OXONONANOATE SYNTHASE"/>
    <property type="match status" value="1"/>
</dbReference>
<dbReference type="Pfam" id="PF00155">
    <property type="entry name" value="Aminotran_1_2"/>
    <property type="match status" value="1"/>
</dbReference>
<feature type="compositionally biased region" description="Basic and acidic residues" evidence="5">
    <location>
        <begin position="435"/>
        <end position="446"/>
    </location>
</feature>